<accession>A0A7W5DQQ3</accession>
<dbReference type="Proteomes" id="UP000544222">
    <property type="component" value="Unassembled WGS sequence"/>
</dbReference>
<name>A0A7W5DQQ3_9PORP</name>
<keyword evidence="4 6" id="KW-1133">Transmembrane helix</keyword>
<feature type="transmembrane region" description="Helical" evidence="6">
    <location>
        <begin position="139"/>
        <end position="161"/>
    </location>
</feature>
<organism evidence="7 8">
    <name type="scientific">Microbacter margulisiae</name>
    <dbReference type="NCBI Taxonomy" id="1350067"/>
    <lineage>
        <taxon>Bacteria</taxon>
        <taxon>Pseudomonadati</taxon>
        <taxon>Bacteroidota</taxon>
        <taxon>Bacteroidia</taxon>
        <taxon>Bacteroidales</taxon>
        <taxon>Porphyromonadaceae</taxon>
        <taxon>Microbacter</taxon>
    </lineage>
</organism>
<dbReference type="PANTHER" id="PTHR30294:SF29">
    <property type="entry name" value="MULTIDRUG ABC TRANSPORTER PERMEASE YBHS-RELATED"/>
    <property type="match status" value="1"/>
</dbReference>
<feature type="transmembrane region" description="Helical" evidence="6">
    <location>
        <begin position="12"/>
        <end position="39"/>
    </location>
</feature>
<evidence type="ECO:0000256" key="3">
    <source>
        <dbReference type="ARBA" id="ARBA00022692"/>
    </source>
</evidence>
<dbReference type="GO" id="GO:0005886">
    <property type="term" value="C:plasma membrane"/>
    <property type="evidence" value="ECO:0007669"/>
    <property type="project" value="UniProtKB-SubCell"/>
</dbReference>
<comment type="caution">
    <text evidence="7">The sequence shown here is derived from an EMBL/GenBank/DDBJ whole genome shotgun (WGS) entry which is preliminary data.</text>
</comment>
<gene>
    <name evidence="7" type="ORF">FHX64_001493</name>
</gene>
<evidence type="ECO:0000256" key="6">
    <source>
        <dbReference type="SAM" id="Phobius"/>
    </source>
</evidence>
<dbReference type="Pfam" id="PF12679">
    <property type="entry name" value="ABC2_membrane_2"/>
    <property type="match status" value="1"/>
</dbReference>
<keyword evidence="2" id="KW-1003">Cell membrane</keyword>
<reference evidence="7 8" key="1">
    <citation type="submission" date="2020-08" db="EMBL/GenBank/DDBJ databases">
        <title>Genomic Encyclopedia of Type Strains, Phase IV (KMG-IV): sequencing the most valuable type-strain genomes for metagenomic binning, comparative biology and taxonomic classification.</title>
        <authorList>
            <person name="Goeker M."/>
        </authorList>
    </citation>
    <scope>NUCLEOTIDE SEQUENCE [LARGE SCALE GENOMIC DNA]</scope>
    <source>
        <strain evidence="7 8">DSM 27471</strain>
    </source>
</reference>
<dbReference type="GO" id="GO:0140359">
    <property type="term" value="F:ABC-type transporter activity"/>
    <property type="evidence" value="ECO:0007669"/>
    <property type="project" value="InterPro"/>
</dbReference>
<feature type="transmembrane region" description="Helical" evidence="6">
    <location>
        <begin position="168"/>
        <end position="185"/>
    </location>
</feature>
<dbReference type="AlphaFoldDB" id="A0A7W5DQQ3"/>
<evidence type="ECO:0000256" key="1">
    <source>
        <dbReference type="ARBA" id="ARBA00004651"/>
    </source>
</evidence>
<keyword evidence="5 6" id="KW-0472">Membrane</keyword>
<evidence type="ECO:0000256" key="2">
    <source>
        <dbReference type="ARBA" id="ARBA00022475"/>
    </source>
</evidence>
<keyword evidence="3 6" id="KW-0812">Transmembrane</keyword>
<sequence>MNSMVALLRKEFANFFSSAIGYLVVGIFLILTGLFLWVFPGNYNILDSGYAQADGLFSLAPWLYLFLIPAITMRLFAEEKRTGTLELLFTRPIAKWNIVLSKYLAGLLLVLVSLLPTLVYFISVYYIADPIGNVDVGGFFGSFIGLFLLASVYVAIGIFASSLSDNQITAFILAVTLSFGFYFGFDLLASLTFSGAKQIAIAALGINDHYTSMSRGVIDSRDVVYFLSVVSVFLMATRWRIRAK</sequence>
<feature type="transmembrane region" description="Helical" evidence="6">
    <location>
        <begin position="59"/>
        <end position="77"/>
    </location>
</feature>
<dbReference type="InterPro" id="IPR051449">
    <property type="entry name" value="ABC-2_transporter_component"/>
</dbReference>
<feature type="transmembrane region" description="Helical" evidence="6">
    <location>
        <begin position="103"/>
        <end position="127"/>
    </location>
</feature>
<dbReference type="RefSeq" id="WP_246392338.1">
    <property type="nucleotide sequence ID" value="NZ_JACHYB010000001.1"/>
</dbReference>
<comment type="subcellular location">
    <subcellularLocation>
        <location evidence="1">Cell membrane</location>
        <topology evidence="1">Multi-pass membrane protein</topology>
    </subcellularLocation>
</comment>
<evidence type="ECO:0000313" key="8">
    <source>
        <dbReference type="Proteomes" id="UP000544222"/>
    </source>
</evidence>
<dbReference type="InterPro" id="IPR019860">
    <property type="entry name" value="Motility-assoc_ABC_perm_GldF"/>
</dbReference>
<feature type="transmembrane region" description="Helical" evidence="6">
    <location>
        <begin position="223"/>
        <end position="241"/>
    </location>
</feature>
<dbReference type="NCBIfam" id="TIGR03518">
    <property type="entry name" value="ABC_perm_GldF"/>
    <property type="match status" value="1"/>
</dbReference>
<dbReference type="EMBL" id="JACHYB010000001">
    <property type="protein sequence ID" value="MBB3187330.1"/>
    <property type="molecule type" value="Genomic_DNA"/>
</dbReference>
<proteinExistence type="predicted"/>
<protein>
    <submittedName>
        <fullName evidence="7">ABC-2 type transport system permease protein</fullName>
    </submittedName>
</protein>
<evidence type="ECO:0000256" key="4">
    <source>
        <dbReference type="ARBA" id="ARBA00022989"/>
    </source>
</evidence>
<evidence type="ECO:0000313" key="7">
    <source>
        <dbReference type="EMBL" id="MBB3187330.1"/>
    </source>
</evidence>
<dbReference type="PANTHER" id="PTHR30294">
    <property type="entry name" value="MEMBRANE COMPONENT OF ABC TRANSPORTER YHHJ-RELATED"/>
    <property type="match status" value="1"/>
</dbReference>
<keyword evidence="8" id="KW-1185">Reference proteome</keyword>
<evidence type="ECO:0000256" key="5">
    <source>
        <dbReference type="ARBA" id="ARBA00023136"/>
    </source>
</evidence>